<reference evidence="1 2" key="1">
    <citation type="journal article" date="2012" name="J. Bacteriol.">
        <title>Genome Sequence of Nitratireductor indicus Type Strain C115.</title>
        <authorList>
            <person name="Lai Q."/>
            <person name="Li G."/>
            <person name="Yu Z."/>
            <person name="Shao Z."/>
        </authorList>
    </citation>
    <scope>NUCLEOTIDE SEQUENCE [LARGE SCALE GENOMIC DNA]</scope>
    <source>
        <strain evidence="1 2">C115</strain>
    </source>
</reference>
<dbReference type="Proteomes" id="UP000007374">
    <property type="component" value="Unassembled WGS sequence"/>
</dbReference>
<evidence type="ECO:0000313" key="1">
    <source>
        <dbReference type="EMBL" id="EKF42161.1"/>
    </source>
</evidence>
<keyword evidence="2" id="KW-1185">Reference proteome</keyword>
<dbReference type="AlphaFoldDB" id="K2P481"/>
<organism evidence="1 2">
    <name type="scientific">Nitratireductor indicus C115</name>
    <dbReference type="NCBI Taxonomy" id="1231190"/>
    <lineage>
        <taxon>Bacteria</taxon>
        <taxon>Pseudomonadati</taxon>
        <taxon>Pseudomonadota</taxon>
        <taxon>Alphaproteobacteria</taxon>
        <taxon>Hyphomicrobiales</taxon>
        <taxon>Phyllobacteriaceae</taxon>
        <taxon>Nitratireductor</taxon>
    </lineage>
</organism>
<dbReference type="EMBL" id="AMSI01000007">
    <property type="protein sequence ID" value="EKF42161.1"/>
    <property type="molecule type" value="Genomic_DNA"/>
</dbReference>
<comment type="caution">
    <text evidence="1">The sequence shown here is derived from an EMBL/GenBank/DDBJ whole genome shotgun (WGS) entry which is preliminary data.</text>
</comment>
<sequence>MTLDQTRQTVPKYRVIVCYDDAVLAQFEAPIVSTIRMMVVP</sequence>
<accession>K2P481</accession>
<protein>
    <submittedName>
        <fullName evidence="1">Uncharacterized protein</fullName>
    </submittedName>
</protein>
<proteinExistence type="predicted"/>
<gene>
    <name evidence="1" type="ORF">NA8A_11450</name>
</gene>
<evidence type="ECO:0000313" key="2">
    <source>
        <dbReference type="Proteomes" id="UP000007374"/>
    </source>
</evidence>
<name>K2P481_9HYPH</name>